<dbReference type="InterPro" id="IPR050664">
    <property type="entry name" value="Octanoyltrans_LipM/LipL"/>
</dbReference>
<protein>
    <recommendedName>
        <fullName evidence="1">BPL/LPL catalytic domain-containing protein</fullName>
    </recommendedName>
</protein>
<gene>
    <name evidence="2" type="ORF">AMC99_00783</name>
</gene>
<dbReference type="Pfam" id="PF21948">
    <property type="entry name" value="LplA-B_cat"/>
    <property type="match status" value="1"/>
</dbReference>
<organism evidence="2 3">
    <name type="scientific">Altererythrobacter epoxidivorans</name>
    <dbReference type="NCBI Taxonomy" id="361183"/>
    <lineage>
        <taxon>Bacteria</taxon>
        <taxon>Pseudomonadati</taxon>
        <taxon>Pseudomonadota</taxon>
        <taxon>Alphaproteobacteria</taxon>
        <taxon>Sphingomonadales</taxon>
        <taxon>Erythrobacteraceae</taxon>
        <taxon>Altererythrobacter</taxon>
    </lineage>
</organism>
<keyword evidence="3" id="KW-1185">Reference proteome</keyword>
<name>A0A0M3TA37_9SPHN</name>
<sequence length="353" mass="38199">MAAQFRVVDTGVRTGRQNIALDRALIEARIAGEIGDTIRFIEFEPCALIGRHQDLAQELNLEACRQRGVQTVRRMTGGGAIYMDRGQLGWALVCDRRVFGKVTLPDITEKICTAIAAGLSKLGVDARFRPRNDIEIEGRKVSGTGGFFDGNILIFQGTVILDIDPAAMMAVLNVPQAKLEKRQLADAGARVTSLKAELGEMPDLAGVKAALLEGLAEVLDIETIAGELTAHEQALADEAYDDEIGTEEFVSEICDPAREAGVMVGQNRARNLTAYLRVDGQRDRRIREVLFVGDVFVTPPRALLDLESQLRGSDLDDVAGKVDAFFADPAISMLGLAPPDFADAVHDAMQVPA</sequence>
<dbReference type="Gene3D" id="3.30.390.50">
    <property type="entry name" value="CO dehydrogenase flavoprotein, C-terminal domain"/>
    <property type="match status" value="1"/>
</dbReference>
<feature type="domain" description="BPL/LPL catalytic" evidence="1">
    <location>
        <begin position="32"/>
        <end position="223"/>
    </location>
</feature>
<accession>A0A0M3TA37</accession>
<evidence type="ECO:0000313" key="3">
    <source>
        <dbReference type="Proteomes" id="UP000057938"/>
    </source>
</evidence>
<dbReference type="EMBL" id="CP012669">
    <property type="protein sequence ID" value="ALE16086.1"/>
    <property type="molecule type" value="Genomic_DNA"/>
</dbReference>
<dbReference type="KEGG" id="aep:AMC99_00783"/>
<evidence type="ECO:0000313" key="2">
    <source>
        <dbReference type="EMBL" id="ALE16086.1"/>
    </source>
</evidence>
<dbReference type="PROSITE" id="PS51733">
    <property type="entry name" value="BPL_LPL_CATALYTIC"/>
    <property type="match status" value="1"/>
</dbReference>
<dbReference type="AlphaFoldDB" id="A0A0M3TA37"/>
<dbReference type="PANTHER" id="PTHR43679:SF2">
    <property type="entry name" value="OCTANOYL-[GCVH]:PROTEIN N-OCTANOYLTRANSFERASE"/>
    <property type="match status" value="1"/>
</dbReference>
<dbReference type="PANTHER" id="PTHR43679">
    <property type="entry name" value="OCTANOYLTRANSFERASE LIPM-RELATED"/>
    <property type="match status" value="1"/>
</dbReference>
<dbReference type="CDD" id="cd16443">
    <property type="entry name" value="LplA"/>
    <property type="match status" value="1"/>
</dbReference>
<dbReference type="STRING" id="361183.AMC99_00783"/>
<reference evidence="2 3" key="1">
    <citation type="submission" date="2015-09" db="EMBL/GenBank/DDBJ databases">
        <title>Complete genome sequence of a benzo[a]pyrene-degrading bacterium Altererythrobacter epoxidivorans CGMCC 1.7731T.</title>
        <authorList>
            <person name="Li Z."/>
            <person name="Cheng H."/>
            <person name="Huo Y."/>
            <person name="Xu X."/>
        </authorList>
    </citation>
    <scope>NUCLEOTIDE SEQUENCE [LARGE SCALE GENOMIC DNA]</scope>
    <source>
        <strain evidence="2 3">CGMCC 1.7731</strain>
    </source>
</reference>
<proteinExistence type="predicted"/>
<dbReference type="InterPro" id="IPR004143">
    <property type="entry name" value="BPL_LPL_catalytic"/>
</dbReference>
<dbReference type="OrthoDB" id="9787898at2"/>
<dbReference type="InterPro" id="IPR045864">
    <property type="entry name" value="aa-tRNA-synth_II/BPL/LPL"/>
</dbReference>
<dbReference type="SUPFAM" id="SSF55681">
    <property type="entry name" value="Class II aaRS and biotin synthetases"/>
    <property type="match status" value="1"/>
</dbReference>
<dbReference type="Proteomes" id="UP000057938">
    <property type="component" value="Chromosome"/>
</dbReference>
<dbReference type="RefSeq" id="WP_061922988.1">
    <property type="nucleotide sequence ID" value="NZ_CP012669.1"/>
</dbReference>
<dbReference type="Gene3D" id="3.30.930.10">
    <property type="entry name" value="Bira Bifunctional Protein, Domain 2"/>
    <property type="match status" value="1"/>
</dbReference>
<dbReference type="PATRIC" id="fig|361183.4.peg.765"/>
<evidence type="ECO:0000259" key="1">
    <source>
        <dbReference type="PROSITE" id="PS51733"/>
    </source>
</evidence>